<accession>A0A090FYK2</accession>
<organism evidence="1 2">
    <name type="scientific">Mesorhizobium plurifarium</name>
    <dbReference type="NCBI Taxonomy" id="69974"/>
    <lineage>
        <taxon>Bacteria</taxon>
        <taxon>Pseudomonadati</taxon>
        <taxon>Pseudomonadota</taxon>
        <taxon>Alphaproteobacteria</taxon>
        <taxon>Hyphomicrobiales</taxon>
        <taxon>Phyllobacteriaceae</taxon>
        <taxon>Mesorhizobium</taxon>
    </lineage>
</organism>
<gene>
    <name evidence="1" type="ORF">MPL3365_170013</name>
</gene>
<dbReference type="Proteomes" id="UP000046122">
    <property type="component" value="Unassembled WGS sequence"/>
</dbReference>
<dbReference type="AlphaFoldDB" id="A0A090FYK2"/>
<sequence>MISRRWPEPHANTVCARALRSRKSQSGITRCNPLSPVSRCVNGFVQSKSHLSQAADVSAPQDTYGVNRLRKNGRRWWRSSIAWHALGPGNSASGDNSSQTGVKTFGIKRVGVIYVFTTLLEIDGP</sequence>
<dbReference type="EMBL" id="CCNE01000009">
    <property type="protein sequence ID" value="CDX52647.1"/>
    <property type="molecule type" value="Genomic_DNA"/>
</dbReference>
<proteinExistence type="predicted"/>
<evidence type="ECO:0000313" key="1">
    <source>
        <dbReference type="EMBL" id="CDX52647.1"/>
    </source>
</evidence>
<protein>
    <submittedName>
        <fullName evidence="1">Uncharacterized protein</fullName>
    </submittedName>
</protein>
<evidence type="ECO:0000313" key="2">
    <source>
        <dbReference type="Proteomes" id="UP000046122"/>
    </source>
</evidence>
<reference evidence="1 2" key="1">
    <citation type="submission" date="2014-08" db="EMBL/GenBank/DDBJ databases">
        <authorList>
            <person name="Moulin Lionel"/>
        </authorList>
    </citation>
    <scope>NUCLEOTIDE SEQUENCE [LARGE SCALE GENOMIC DNA]</scope>
</reference>
<name>A0A090FYK2_MESPL</name>